<evidence type="ECO:0008006" key="3">
    <source>
        <dbReference type="Google" id="ProtNLM"/>
    </source>
</evidence>
<comment type="caution">
    <text evidence="1">The sequence shown here is derived from an EMBL/GenBank/DDBJ whole genome shotgun (WGS) entry which is preliminary data.</text>
</comment>
<keyword evidence="2" id="KW-1185">Reference proteome</keyword>
<dbReference type="RefSeq" id="WP_375520268.1">
    <property type="nucleotide sequence ID" value="NZ_JBHIRY010000009.1"/>
</dbReference>
<dbReference type="EMBL" id="JBHIRY010000009">
    <property type="protein sequence ID" value="MFB5761125.1"/>
    <property type="molecule type" value="Genomic_DNA"/>
</dbReference>
<name>A0ABV5C3F5_9BACL</name>
<proteinExistence type="predicted"/>
<accession>A0ABV5C3F5</accession>
<gene>
    <name evidence="1" type="ORF">ACE5LO_12055</name>
</gene>
<sequence length="103" mass="12052">MSKLNQNDWEWLRDMVRRGEMTADRANVEKVLMARVQIVKSLPAQVRSALNAAVKTGELCHKKREGRKPEVYYHPNFEHLANEERNRVEKQTLEALLRVTARP</sequence>
<organism evidence="1 2">
    <name type="scientific">Paenibacillus medicaginis</name>
    <dbReference type="NCBI Taxonomy" id="1470560"/>
    <lineage>
        <taxon>Bacteria</taxon>
        <taxon>Bacillati</taxon>
        <taxon>Bacillota</taxon>
        <taxon>Bacilli</taxon>
        <taxon>Bacillales</taxon>
        <taxon>Paenibacillaceae</taxon>
        <taxon>Paenibacillus</taxon>
    </lineage>
</organism>
<dbReference type="Proteomes" id="UP001580430">
    <property type="component" value="Unassembled WGS sequence"/>
</dbReference>
<reference evidence="1 2" key="1">
    <citation type="submission" date="2024-09" db="EMBL/GenBank/DDBJ databases">
        <title>Paenibacillus zeirhizospherea sp. nov., isolated from surface of the maize (Zea mays) roots in a horticulture field, Hungary.</title>
        <authorList>
            <person name="Marton D."/>
            <person name="Farkas M."/>
            <person name="Bedics A."/>
            <person name="Toth E."/>
            <person name="Tancsics A."/>
            <person name="Boka K."/>
            <person name="Marati G."/>
            <person name="Kriszt B."/>
            <person name="Cserhati M."/>
        </authorList>
    </citation>
    <scope>NUCLEOTIDE SEQUENCE [LARGE SCALE GENOMIC DNA]</scope>
    <source>
        <strain evidence="1 2">JCM 18446</strain>
    </source>
</reference>
<evidence type="ECO:0000313" key="1">
    <source>
        <dbReference type="EMBL" id="MFB5761125.1"/>
    </source>
</evidence>
<protein>
    <recommendedName>
        <fullName evidence="3">Phage protein</fullName>
    </recommendedName>
</protein>
<evidence type="ECO:0000313" key="2">
    <source>
        <dbReference type="Proteomes" id="UP001580430"/>
    </source>
</evidence>